<evidence type="ECO:0000256" key="1">
    <source>
        <dbReference type="SAM" id="Phobius"/>
    </source>
</evidence>
<reference evidence="3 4" key="1">
    <citation type="journal article" date="2019" name="Int. J. Syst. Evol. Microbiol.">
        <title>The Global Catalogue of Microorganisms (GCM) 10K type strain sequencing project: providing services to taxonomists for standard genome sequencing and annotation.</title>
        <authorList>
            <consortium name="The Broad Institute Genomics Platform"/>
            <consortium name="The Broad Institute Genome Sequencing Center for Infectious Disease"/>
            <person name="Wu L."/>
            <person name="Ma J."/>
        </authorList>
    </citation>
    <scope>NUCLEOTIDE SEQUENCE [LARGE SCALE GENOMIC DNA]</scope>
    <source>
        <strain evidence="3 4">WLHS5</strain>
    </source>
</reference>
<evidence type="ECO:0000313" key="3">
    <source>
        <dbReference type="EMBL" id="MFC4540865.1"/>
    </source>
</evidence>
<dbReference type="Proteomes" id="UP001595898">
    <property type="component" value="Unassembled WGS sequence"/>
</dbReference>
<dbReference type="AlphaFoldDB" id="A0ABD5PK13"/>
<sequence length="110" mass="12128">MSGDSTVSDRSAFERGSLGIQIMLAIVTLGFYTLYWTYSTARQLDDGTDASLTPILAFVPLLNVIALWQISDAAEAVTDQSKIVLFVLFLFVPPLSWYWVQSGMNDVTAN</sequence>
<organism evidence="3 4">
    <name type="scientific">Halosolutus amylolyticus</name>
    <dbReference type="NCBI Taxonomy" id="2932267"/>
    <lineage>
        <taxon>Archaea</taxon>
        <taxon>Methanobacteriati</taxon>
        <taxon>Methanobacteriota</taxon>
        <taxon>Stenosarchaea group</taxon>
        <taxon>Halobacteria</taxon>
        <taxon>Halobacteriales</taxon>
        <taxon>Natrialbaceae</taxon>
        <taxon>Halosolutus</taxon>
    </lineage>
</organism>
<dbReference type="RefSeq" id="WP_250139023.1">
    <property type="nucleotide sequence ID" value="NZ_JALIQP010000001.1"/>
</dbReference>
<proteinExistence type="predicted"/>
<feature type="domain" description="DUF4234" evidence="2">
    <location>
        <begin position="17"/>
        <end position="66"/>
    </location>
</feature>
<gene>
    <name evidence="3" type="ORF">ACFO5R_02850</name>
</gene>
<accession>A0ABD5PK13</accession>
<feature type="transmembrane region" description="Helical" evidence="1">
    <location>
        <begin position="50"/>
        <end position="71"/>
    </location>
</feature>
<keyword evidence="1" id="KW-0812">Transmembrane</keyword>
<dbReference type="Pfam" id="PF14018">
    <property type="entry name" value="DUF4234"/>
    <property type="match status" value="1"/>
</dbReference>
<keyword evidence="4" id="KW-1185">Reference proteome</keyword>
<keyword evidence="1" id="KW-0472">Membrane</keyword>
<name>A0ABD5PK13_9EURY</name>
<keyword evidence="1" id="KW-1133">Transmembrane helix</keyword>
<comment type="caution">
    <text evidence="3">The sequence shown here is derived from an EMBL/GenBank/DDBJ whole genome shotgun (WGS) entry which is preliminary data.</text>
</comment>
<dbReference type="InterPro" id="IPR025328">
    <property type="entry name" value="DUF4234"/>
</dbReference>
<evidence type="ECO:0000313" key="4">
    <source>
        <dbReference type="Proteomes" id="UP001595898"/>
    </source>
</evidence>
<feature type="transmembrane region" description="Helical" evidence="1">
    <location>
        <begin position="18"/>
        <end position="38"/>
    </location>
</feature>
<dbReference type="EMBL" id="JBHSFA010000002">
    <property type="protein sequence ID" value="MFC4540865.1"/>
    <property type="molecule type" value="Genomic_DNA"/>
</dbReference>
<evidence type="ECO:0000259" key="2">
    <source>
        <dbReference type="Pfam" id="PF14018"/>
    </source>
</evidence>
<feature type="transmembrane region" description="Helical" evidence="1">
    <location>
        <begin position="83"/>
        <end position="100"/>
    </location>
</feature>
<protein>
    <submittedName>
        <fullName evidence="3">DUF4234 domain-containing protein</fullName>
    </submittedName>
</protein>